<sequence>MYNKLFTLILVAGACLSAHLPAGPDPIEWAEREEAKMKQNQLSRRQIPWYLPVIAVPQVVEVHHVIILQSPETRCFPPRIPPTPPASPPTPGQMDDGLEGRMGGGGGGGGQRNVTATEPSRCVWAIVACCAPGSTSIRYTCFELLGCQGAFWDVNPCDNRVVMAAANTALRFYMNNNTAPSGSNNNINDISSNLTQ</sequence>
<keyword evidence="2" id="KW-0732">Signal</keyword>
<name>A0A224XY62_9HEMI</name>
<dbReference type="AlphaFoldDB" id="A0A224XY62"/>
<feature type="chain" id="PRO_5013098607" evidence="2">
    <location>
        <begin position="18"/>
        <end position="196"/>
    </location>
</feature>
<evidence type="ECO:0000256" key="2">
    <source>
        <dbReference type="SAM" id="SignalP"/>
    </source>
</evidence>
<protein>
    <submittedName>
        <fullName evidence="3">Putative conserved secreted protein</fullName>
    </submittedName>
</protein>
<dbReference type="PROSITE" id="PS51257">
    <property type="entry name" value="PROKAR_LIPOPROTEIN"/>
    <property type="match status" value="1"/>
</dbReference>
<evidence type="ECO:0000256" key="1">
    <source>
        <dbReference type="SAM" id="MobiDB-lite"/>
    </source>
</evidence>
<reference evidence="3" key="1">
    <citation type="journal article" date="2018" name="PLoS Negl. Trop. Dis.">
        <title>An insight into the salivary gland and fat body transcriptome of Panstrongylus lignarius (Hemiptera: Heteroptera), the main vector of Chagas disease in Peru.</title>
        <authorList>
            <person name="Nevoa J.C."/>
            <person name="Mendes M.T."/>
            <person name="da Silva M.V."/>
            <person name="Soares S.C."/>
            <person name="Oliveira C.J.F."/>
            <person name="Ribeiro J.M.C."/>
        </authorList>
    </citation>
    <scope>NUCLEOTIDE SEQUENCE</scope>
</reference>
<feature type="compositionally biased region" description="Pro residues" evidence="1">
    <location>
        <begin position="78"/>
        <end position="91"/>
    </location>
</feature>
<feature type="region of interest" description="Disordered" evidence="1">
    <location>
        <begin position="77"/>
        <end position="113"/>
    </location>
</feature>
<feature type="compositionally biased region" description="Gly residues" evidence="1">
    <location>
        <begin position="100"/>
        <end position="111"/>
    </location>
</feature>
<feature type="signal peptide" evidence="2">
    <location>
        <begin position="1"/>
        <end position="17"/>
    </location>
</feature>
<organism evidence="3">
    <name type="scientific">Panstrongylus lignarius</name>
    <dbReference type="NCBI Taxonomy" id="156445"/>
    <lineage>
        <taxon>Eukaryota</taxon>
        <taxon>Metazoa</taxon>
        <taxon>Ecdysozoa</taxon>
        <taxon>Arthropoda</taxon>
        <taxon>Hexapoda</taxon>
        <taxon>Insecta</taxon>
        <taxon>Pterygota</taxon>
        <taxon>Neoptera</taxon>
        <taxon>Paraneoptera</taxon>
        <taxon>Hemiptera</taxon>
        <taxon>Heteroptera</taxon>
        <taxon>Panheteroptera</taxon>
        <taxon>Cimicomorpha</taxon>
        <taxon>Reduviidae</taxon>
        <taxon>Triatominae</taxon>
        <taxon>Panstrongylus</taxon>
    </lineage>
</organism>
<evidence type="ECO:0000313" key="3">
    <source>
        <dbReference type="EMBL" id="JAW13153.1"/>
    </source>
</evidence>
<dbReference type="EMBL" id="GFTR01003273">
    <property type="protein sequence ID" value="JAW13153.1"/>
    <property type="molecule type" value="Transcribed_RNA"/>
</dbReference>
<proteinExistence type="predicted"/>
<accession>A0A224XY62</accession>